<reference evidence="2 3" key="1">
    <citation type="submission" date="2020-12" db="EMBL/GenBank/DDBJ databases">
        <title>Genome sequence of Erwinia amylovora ATCC15580, a type strain.</title>
        <authorList>
            <person name="Kang I.-J."/>
            <person name="Roh E."/>
        </authorList>
    </citation>
    <scope>NUCLEOTIDE SEQUENCE [LARGE SCALE GENOMIC DNA]</scope>
    <source>
        <strain evidence="2 3">ATCC 15580</strain>
    </source>
</reference>
<dbReference type="RefSeq" id="WP_013035800.1">
    <property type="nucleotide sequence ID" value="NZ_CP024970.1"/>
</dbReference>
<dbReference type="InterPro" id="IPR014710">
    <property type="entry name" value="RmlC-like_jellyroll"/>
</dbReference>
<organism evidence="2 3">
    <name type="scientific">Erwinia amylovora</name>
    <name type="common">Fire blight bacteria</name>
    <dbReference type="NCBI Taxonomy" id="552"/>
    <lineage>
        <taxon>Bacteria</taxon>
        <taxon>Pseudomonadati</taxon>
        <taxon>Pseudomonadota</taxon>
        <taxon>Gammaproteobacteria</taxon>
        <taxon>Enterobacterales</taxon>
        <taxon>Erwiniaceae</taxon>
        <taxon>Erwinia</taxon>
    </lineage>
</organism>
<gene>
    <name evidence="2" type="ORF">JGC47_15060</name>
</gene>
<dbReference type="EMBL" id="CP066796">
    <property type="protein sequence ID" value="QSI91376.1"/>
    <property type="molecule type" value="Genomic_DNA"/>
</dbReference>
<dbReference type="Gene3D" id="2.60.120.10">
    <property type="entry name" value="Jelly Rolls"/>
    <property type="match status" value="1"/>
</dbReference>
<evidence type="ECO:0000313" key="3">
    <source>
        <dbReference type="Proteomes" id="UP000662840"/>
    </source>
</evidence>
<dbReference type="Proteomes" id="UP000662840">
    <property type="component" value="Chromosome"/>
</dbReference>
<evidence type="ECO:0000259" key="1">
    <source>
        <dbReference type="Pfam" id="PF07883"/>
    </source>
</evidence>
<keyword evidence="3" id="KW-1185">Reference proteome</keyword>
<proteinExistence type="predicted"/>
<protein>
    <submittedName>
        <fullName evidence="2">Cupin domain-containing protein</fullName>
    </submittedName>
</protein>
<name>A0ABX7MGK8_ERWAM</name>
<dbReference type="InterPro" id="IPR013096">
    <property type="entry name" value="Cupin_2"/>
</dbReference>
<accession>A0ABX7MGK8</accession>
<dbReference type="InterPro" id="IPR011051">
    <property type="entry name" value="RmlC_Cupin_sf"/>
</dbReference>
<dbReference type="SUPFAM" id="SSF51182">
    <property type="entry name" value="RmlC-like cupins"/>
    <property type="match status" value="1"/>
</dbReference>
<evidence type="ECO:0000313" key="2">
    <source>
        <dbReference type="EMBL" id="QSI91376.1"/>
    </source>
</evidence>
<dbReference type="GeneID" id="97607330"/>
<feature type="domain" description="Cupin type-2" evidence="1">
    <location>
        <begin position="52"/>
        <end position="114"/>
    </location>
</feature>
<sequence>MHTIQISRWANSDSKEGLQVESGLRPIKMCNSDGTGTPLLKLNSFGADVIRFGENEGVTNHTHEGDHILIVIKGFGFVEYNKVDYALEPGVCYMVPGNVDHAIKATTELVMIAVGNNHQPLDSEARMVPVTSAS</sequence>
<dbReference type="Pfam" id="PF07883">
    <property type="entry name" value="Cupin_2"/>
    <property type="match status" value="1"/>
</dbReference>